<dbReference type="InterPro" id="IPR003660">
    <property type="entry name" value="HAMP_dom"/>
</dbReference>
<organism evidence="9 10">
    <name type="scientific">Caulobacter segnis</name>
    <dbReference type="NCBI Taxonomy" id="88688"/>
    <lineage>
        <taxon>Bacteria</taxon>
        <taxon>Pseudomonadati</taxon>
        <taxon>Pseudomonadota</taxon>
        <taxon>Alphaproteobacteria</taxon>
        <taxon>Caulobacterales</taxon>
        <taxon>Caulobacteraceae</taxon>
        <taxon>Caulobacter</taxon>
    </lineage>
</organism>
<feature type="transmembrane region" description="Helical" evidence="6">
    <location>
        <begin position="183"/>
        <end position="207"/>
    </location>
</feature>
<dbReference type="CDD" id="cd11386">
    <property type="entry name" value="MCP_signal"/>
    <property type="match status" value="1"/>
</dbReference>
<evidence type="ECO:0000313" key="9">
    <source>
        <dbReference type="EMBL" id="AVQ00694.1"/>
    </source>
</evidence>
<feature type="coiled-coil region" evidence="4">
    <location>
        <begin position="364"/>
        <end position="401"/>
    </location>
</feature>
<dbReference type="SUPFAM" id="SSF158472">
    <property type="entry name" value="HAMP domain-like"/>
    <property type="match status" value="1"/>
</dbReference>
<dbReference type="InterPro" id="IPR004089">
    <property type="entry name" value="MCPsignal_dom"/>
</dbReference>
<keyword evidence="6" id="KW-0812">Transmembrane</keyword>
<keyword evidence="6" id="KW-1133">Transmembrane helix</keyword>
<dbReference type="EMBL" id="CP027850">
    <property type="protein sequence ID" value="AVQ00694.1"/>
    <property type="molecule type" value="Genomic_DNA"/>
</dbReference>
<evidence type="ECO:0000256" key="6">
    <source>
        <dbReference type="SAM" id="Phobius"/>
    </source>
</evidence>
<keyword evidence="10" id="KW-1185">Reference proteome</keyword>
<feature type="domain" description="Methyl-accepting transducer" evidence="7">
    <location>
        <begin position="345"/>
        <end position="574"/>
    </location>
</feature>
<evidence type="ECO:0000259" key="7">
    <source>
        <dbReference type="PROSITE" id="PS50111"/>
    </source>
</evidence>
<evidence type="ECO:0000256" key="3">
    <source>
        <dbReference type="PROSITE-ProRule" id="PRU00284"/>
    </source>
</evidence>
<keyword evidence="1" id="KW-0145">Chemotaxis</keyword>
<dbReference type="SMART" id="SM00304">
    <property type="entry name" value="HAMP"/>
    <property type="match status" value="2"/>
</dbReference>
<evidence type="ECO:0000256" key="5">
    <source>
        <dbReference type="SAM" id="MobiDB-lite"/>
    </source>
</evidence>
<dbReference type="CDD" id="cd06225">
    <property type="entry name" value="HAMP"/>
    <property type="match status" value="1"/>
</dbReference>
<dbReference type="Proteomes" id="UP000240527">
    <property type="component" value="Chromosome"/>
</dbReference>
<dbReference type="PROSITE" id="PS50885">
    <property type="entry name" value="HAMP"/>
    <property type="match status" value="2"/>
</dbReference>
<evidence type="ECO:0000259" key="8">
    <source>
        <dbReference type="PROSITE" id="PS50885"/>
    </source>
</evidence>
<evidence type="ECO:0000256" key="2">
    <source>
        <dbReference type="ARBA" id="ARBA00029447"/>
    </source>
</evidence>
<evidence type="ECO:0000256" key="1">
    <source>
        <dbReference type="ARBA" id="ARBA00022500"/>
    </source>
</evidence>
<dbReference type="SUPFAM" id="SSF58104">
    <property type="entry name" value="Methyl-accepting chemotaxis protein (MCP) signaling domain"/>
    <property type="match status" value="1"/>
</dbReference>
<protein>
    <submittedName>
        <fullName evidence="9">Methyl-accepting chemotaxis protein</fullName>
    </submittedName>
</protein>
<reference evidence="9 10" key="1">
    <citation type="journal article" date="2015" name="Biotechnol. Bioeng.">
        <title>Genome sequence and phenotypic characterization of Caulobacter segnis.</title>
        <authorList>
            <person name="Patel S."/>
            <person name="Fletcher B."/>
            <person name="Scott D.C."/>
            <person name="Ely B."/>
        </authorList>
    </citation>
    <scope>NUCLEOTIDE SEQUENCE [LARGE SCALE GENOMIC DNA]</scope>
    <source>
        <strain evidence="9 10">TK0059</strain>
    </source>
</reference>
<dbReference type="InterPro" id="IPR051310">
    <property type="entry name" value="MCP_chemotaxis"/>
</dbReference>
<dbReference type="PROSITE" id="PS50111">
    <property type="entry name" value="CHEMOTAXIS_TRANSDUC_2"/>
    <property type="match status" value="1"/>
</dbReference>
<keyword evidence="6" id="KW-0472">Membrane</keyword>
<dbReference type="Pfam" id="PF00672">
    <property type="entry name" value="HAMP"/>
    <property type="match status" value="1"/>
</dbReference>
<accession>A0ABN5INZ7</accession>
<proteinExistence type="inferred from homology"/>
<sequence length="611" mass="65299">MTIRIRDALNIFAGCLLLGFVLATATAVFSLMELRVGGPLSKKQSEAYELLADIFPPPLYLVESMLIVHHGAEDTGQADATLKALGSLHRDYNARRAYWKGLDLPEDMRAALDASDAEVQAFWKVVDDEYAPALKSGDVIGVNTTIAKVEPIYARHRKIVDQLALLAHEGAEAQARKVEKATWFVMALLAAVSLAMLAIVVVGAGALRRFVASPLSKITDYMGRLATGDYSQEVPLQARPDEIGDMARSIASFRTAALERQAATKAQLEHEEEARAQSAEEARAEERALRQRVADSLGEGLRRLAAGDLSARLATPFPEDFEGLRRDFNSSMETLEHAIRQVLVTTGAVDSGSREISTASDDLAHRTEQQAASLEETAAALDQVTATIRKTAENAAQAQEAASVSRKLVGQSSAVANEAMTAMERIDVSSQKIGQIITVIDEIAFQTNLLALNAGVEAARAGEAGRGFAVVAQEVRALAQRSADAAKEIKTLVTDASDSVQSGVGLVVRVGEELGNVVDHFGRIEDLINDIASAARQQATGLAEVNSAVGQMDQVTQQNAAMVEETTAASHTLTREAGELGALLKRFQVGEEAGPAKTIQRSRPGQEAQAA</sequence>
<dbReference type="PANTHER" id="PTHR43531">
    <property type="entry name" value="PROTEIN ICFG"/>
    <property type="match status" value="1"/>
</dbReference>
<evidence type="ECO:0000256" key="4">
    <source>
        <dbReference type="SAM" id="Coils"/>
    </source>
</evidence>
<evidence type="ECO:0000313" key="10">
    <source>
        <dbReference type="Proteomes" id="UP000240527"/>
    </source>
</evidence>
<gene>
    <name evidence="9" type="ORF">B7G68_01740</name>
</gene>
<feature type="domain" description="HAMP" evidence="8">
    <location>
        <begin position="288"/>
        <end position="340"/>
    </location>
</feature>
<name>A0ABN5INZ7_9CAUL</name>
<keyword evidence="4" id="KW-0175">Coiled coil</keyword>
<feature type="region of interest" description="Disordered" evidence="5">
    <location>
        <begin position="268"/>
        <end position="287"/>
    </location>
</feature>
<comment type="similarity">
    <text evidence="2">Belongs to the methyl-accepting chemotaxis (MCP) protein family.</text>
</comment>
<dbReference type="Gene3D" id="6.10.340.10">
    <property type="match status" value="1"/>
</dbReference>
<dbReference type="Pfam" id="PF00015">
    <property type="entry name" value="MCPsignal"/>
    <property type="match status" value="1"/>
</dbReference>
<dbReference type="PANTHER" id="PTHR43531:SF11">
    <property type="entry name" value="METHYL-ACCEPTING CHEMOTAXIS PROTEIN 3"/>
    <property type="match status" value="1"/>
</dbReference>
<dbReference type="Gene3D" id="1.10.287.950">
    <property type="entry name" value="Methyl-accepting chemotaxis protein"/>
    <property type="match status" value="1"/>
</dbReference>
<dbReference type="SMART" id="SM00283">
    <property type="entry name" value="MA"/>
    <property type="match status" value="1"/>
</dbReference>
<feature type="domain" description="HAMP" evidence="8">
    <location>
        <begin position="209"/>
        <end position="262"/>
    </location>
</feature>
<keyword evidence="3" id="KW-0807">Transducer</keyword>
<dbReference type="RefSeq" id="WP_013077526.1">
    <property type="nucleotide sequence ID" value="NZ_CP027850.1"/>
</dbReference>